<geneLocation type="plasmid" evidence="11">
    <name>cbm2594_p</name>
</geneLocation>
<evidence type="ECO:0000313" key="6">
    <source>
        <dbReference type="EMBL" id="SPC25494.1"/>
    </source>
</evidence>
<dbReference type="FunFam" id="3.90.1530.30:FF:000001">
    <property type="entry name" value="Chromosome partitioning protein ParB"/>
    <property type="match status" value="1"/>
</dbReference>
<dbReference type="Pfam" id="PF02195">
    <property type="entry name" value="ParB_N"/>
    <property type="match status" value="1"/>
</dbReference>
<protein>
    <submittedName>
        <fullName evidence="6">Plasmid partition protein B</fullName>
    </submittedName>
</protein>
<dbReference type="GO" id="GO:0003677">
    <property type="term" value="F:DNA binding"/>
    <property type="evidence" value="ECO:0007669"/>
    <property type="project" value="UniProtKB-KW"/>
</dbReference>
<dbReference type="RefSeq" id="WP_012354633.1">
    <property type="nucleotide sequence ID" value="NZ_CBCRZP010000093.1"/>
</dbReference>
<evidence type="ECO:0000259" key="3">
    <source>
        <dbReference type="SMART" id="SM00470"/>
    </source>
</evidence>
<dbReference type="EMBL" id="OGUU01000044">
    <property type="protein sequence ID" value="SPC25494.1"/>
    <property type="molecule type" value="Genomic_DNA"/>
</dbReference>
<dbReference type="EMBL" id="LT984815">
    <property type="protein sequence ID" value="SPD69428.1"/>
    <property type="molecule type" value="Genomic_DNA"/>
</dbReference>
<geneLocation type="plasmid" evidence="8">
    <name>cbm2636p</name>
</geneLocation>
<dbReference type="OMA" id="NPWQPRR"/>
<geneLocation type="plasmid" evidence="10">
    <name>cbm2586_p</name>
</geneLocation>
<evidence type="ECO:0000313" key="8">
    <source>
        <dbReference type="Proteomes" id="UP000254259"/>
    </source>
</evidence>
<dbReference type="NCBIfam" id="TIGR00180">
    <property type="entry name" value="parB_part"/>
    <property type="match status" value="1"/>
</dbReference>
<dbReference type="InterPro" id="IPR004437">
    <property type="entry name" value="ParB/RepB/Spo0J"/>
</dbReference>
<dbReference type="CDD" id="cd16393">
    <property type="entry name" value="SPO0J_N"/>
    <property type="match status" value="1"/>
</dbReference>
<accession>A0A375F7S6</accession>
<dbReference type="InterPro" id="IPR050336">
    <property type="entry name" value="Chromosome_partition/occlusion"/>
</dbReference>
<dbReference type="PANTHER" id="PTHR33375:SF1">
    <property type="entry name" value="CHROMOSOME-PARTITIONING PROTEIN PARB-RELATED"/>
    <property type="match status" value="1"/>
</dbReference>
<evidence type="ECO:0000256" key="2">
    <source>
        <dbReference type="ARBA" id="ARBA00023125"/>
    </source>
</evidence>
<dbReference type="SUPFAM" id="SSF110849">
    <property type="entry name" value="ParB/Sulfiredoxin"/>
    <property type="match status" value="1"/>
</dbReference>
<dbReference type="Proteomes" id="UP000254259">
    <property type="component" value="Plasmid CBM2636p"/>
</dbReference>
<organism evidence="6 11">
    <name type="scientific">Cupriavidus taiwanensis</name>
    <dbReference type="NCBI Taxonomy" id="164546"/>
    <lineage>
        <taxon>Bacteria</taxon>
        <taxon>Pseudomonadati</taxon>
        <taxon>Pseudomonadota</taxon>
        <taxon>Betaproteobacteria</taxon>
        <taxon>Burkholderiales</taxon>
        <taxon>Burkholderiaceae</taxon>
        <taxon>Cupriavidus</taxon>
    </lineage>
</organism>
<dbReference type="Proteomes" id="UP000256297">
    <property type="component" value="Plasmid CBM2589_p"/>
</dbReference>
<dbReference type="Gene3D" id="3.90.1530.30">
    <property type="match status" value="1"/>
</dbReference>
<geneLocation type="plasmid" evidence="7">
    <name>CBM2636p</name>
</geneLocation>
<evidence type="ECO:0000313" key="11">
    <source>
        <dbReference type="Proteomes" id="UP000257139"/>
    </source>
</evidence>
<dbReference type="SMART" id="SM00470">
    <property type="entry name" value="ParB"/>
    <property type="match status" value="1"/>
</dbReference>
<sequence length="323" mass="35222">MSNMREQLLAKTAGIRKTSAIQKDEIKRNDRTQTAPGLAGALAVAQMRVQELEAAGVASLIAVADIVPNPWQPRRVFNDSKLADLAESIREVGLMQPIVVRRAEMGYQIVAGERRWRAHKMLGADTIKAVVAEPSDADMAVLALVENVSRDDLSDYEIALSIRQTEKEFPSRARLAEALGLSRSGLYRFLSFAQLPDYVIRDLDLQPTLLGGTAAEAIVMTIRKYGEAGDAAAKEIWPLVASGKMDQGKAANAIKALATRRVDAANSASERSIDKFFAGKEHAGSITKDANGFTVKIKFGALSEALENQIRQLISETFHHQPK</sequence>
<evidence type="ECO:0000313" key="5">
    <source>
        <dbReference type="EMBL" id="SOY77478.1"/>
    </source>
</evidence>
<keyword evidence="7" id="KW-0614">Plasmid</keyword>
<dbReference type="Proteomes" id="UP000257016">
    <property type="component" value="Unassembled WGS sequence"/>
</dbReference>
<dbReference type="GO" id="GO:0005694">
    <property type="term" value="C:chromosome"/>
    <property type="evidence" value="ECO:0007669"/>
    <property type="project" value="TreeGrafter"/>
</dbReference>
<geneLocation type="plasmid" evidence="9">
    <name>cbm2589_p</name>
</geneLocation>
<evidence type="ECO:0000313" key="7">
    <source>
        <dbReference type="EMBL" id="SPD69428.1"/>
    </source>
</evidence>
<evidence type="ECO:0000313" key="4">
    <source>
        <dbReference type="EMBL" id="SOY75516.1"/>
    </source>
</evidence>
<dbReference type="Proteomes" id="UP000257139">
    <property type="component" value="Plasmid CBM2594_p"/>
</dbReference>
<dbReference type="InterPro" id="IPR036086">
    <property type="entry name" value="ParB/Sulfiredoxin_sf"/>
</dbReference>
<dbReference type="Gene3D" id="1.10.10.2830">
    <property type="match status" value="1"/>
</dbReference>
<proteinExistence type="inferred from homology"/>
<reference evidence="8 9" key="1">
    <citation type="submission" date="2018-01" db="EMBL/GenBank/DDBJ databases">
        <authorList>
            <person name="Clerissi C."/>
        </authorList>
    </citation>
    <scope>NUCLEOTIDE SEQUENCE [LARGE SCALE GENOMIC DNA]</scope>
    <source>
        <strain evidence="5">Cupriavidus taiwanensis LMG 19430</strain>
        <strain evidence="4">Cupriavidus taiwanensis STM 3521</strain>
        <strain evidence="6">Cupriavidus taiwanensis STM 6021</strain>
        <strain evidence="7">Cupriavidus taiwanensis SWF 66322</strain>
        <plasmid evidence="10">cbm2586_p</plasmid>
        <plasmid evidence="9">cbm2589_p</plasmid>
        <plasmid evidence="11">cbm2594_p</plasmid>
        <plasmid evidence="7">CBM2636p</plasmid>
        <plasmid evidence="8">cbm2636p</plasmid>
    </source>
</reference>
<gene>
    <name evidence="6" type="primary">parB</name>
    <name evidence="5" type="ORF">CBM2586_P170001</name>
    <name evidence="4" type="ORF">CBM2589_P170001</name>
    <name evidence="6" type="ORF">CBM2594_P90001</name>
    <name evidence="7" type="ORF">CBM2636_P20115</name>
</gene>
<dbReference type="PANTHER" id="PTHR33375">
    <property type="entry name" value="CHROMOSOME-PARTITIONING PROTEIN PARB-RELATED"/>
    <property type="match status" value="1"/>
</dbReference>
<dbReference type="AlphaFoldDB" id="A0A375F7S6"/>
<evidence type="ECO:0000313" key="10">
    <source>
        <dbReference type="Proteomes" id="UP000257016"/>
    </source>
</evidence>
<dbReference type="EMBL" id="OFSP01000048">
    <property type="protein sequence ID" value="SOY75516.1"/>
    <property type="molecule type" value="Genomic_DNA"/>
</dbReference>
<dbReference type="InterPro" id="IPR003115">
    <property type="entry name" value="ParB_N"/>
</dbReference>
<evidence type="ECO:0000256" key="1">
    <source>
        <dbReference type="ARBA" id="ARBA00006295"/>
    </source>
</evidence>
<evidence type="ECO:0000313" key="9">
    <source>
        <dbReference type="Proteomes" id="UP000256297"/>
    </source>
</evidence>
<dbReference type="SUPFAM" id="SSF109709">
    <property type="entry name" value="KorB DNA-binding domain-like"/>
    <property type="match status" value="1"/>
</dbReference>
<keyword evidence="2" id="KW-0238">DNA-binding</keyword>
<dbReference type="GeneID" id="29763753"/>
<dbReference type="EMBL" id="OFSN01000036">
    <property type="protein sequence ID" value="SOY77478.1"/>
    <property type="molecule type" value="Genomic_DNA"/>
</dbReference>
<comment type="similarity">
    <text evidence="1">Belongs to the ParB family.</text>
</comment>
<feature type="domain" description="ParB-like N-terminal" evidence="3">
    <location>
        <begin position="59"/>
        <end position="148"/>
    </location>
</feature>
<name>A0A375F7S6_9BURK</name>
<dbReference type="GO" id="GO:0007059">
    <property type="term" value="P:chromosome segregation"/>
    <property type="evidence" value="ECO:0007669"/>
    <property type="project" value="TreeGrafter"/>
</dbReference>